<gene>
    <name evidence="1" type="ORF">FJR47_07500</name>
</gene>
<name>A0AAJ4DN24_9BACT</name>
<evidence type="ECO:0000313" key="1">
    <source>
        <dbReference type="EMBL" id="QFR43762.1"/>
    </source>
</evidence>
<evidence type="ECO:0000313" key="2">
    <source>
        <dbReference type="Proteomes" id="UP000326061"/>
    </source>
</evidence>
<sequence>MQNFNNLMRTNAKMLSDDEYATSYIHDKNFLEAHKEEVAQWSKKQQECSIKITMKEFKLYPKNKTILLTRAIEKAKELLTQEAHGDFNDEAYVALFKKHFYRRLKASKIHIKQMKNLPKGLESYLTIINILRDVKDEYNEMLLDAMQTIEEMLNENK</sequence>
<dbReference type="KEGG" id="suln:FJR47_07500"/>
<dbReference type="AlphaFoldDB" id="A0AAJ4DN24"/>
<proteinExistence type="predicted"/>
<accession>A0AAJ4DN24</accession>
<organism evidence="1 2">
    <name type="scientific">Sulfurimonas xiamenensis</name>
    <dbReference type="NCBI Taxonomy" id="2590021"/>
    <lineage>
        <taxon>Bacteria</taxon>
        <taxon>Pseudomonadati</taxon>
        <taxon>Campylobacterota</taxon>
        <taxon>Epsilonproteobacteria</taxon>
        <taxon>Campylobacterales</taxon>
        <taxon>Sulfurimonadaceae</taxon>
        <taxon>Sulfurimonas</taxon>
    </lineage>
</organism>
<dbReference type="RefSeq" id="WP_152299823.1">
    <property type="nucleotide sequence ID" value="NZ_CP041166.1"/>
</dbReference>
<reference evidence="2" key="1">
    <citation type="submission" date="2019-06" db="EMBL/GenBank/DDBJ databases">
        <title>Sulfurimonas gotlandica sp. nov., a chemoautotrophic and psychrotolerant epsilonproteobacterium isolated from a pelagic redoxcline, and an emended description of the genus Sulfurimonas.</title>
        <authorList>
            <person name="Wang S."/>
            <person name="Jiang L."/>
            <person name="Shao Z."/>
        </authorList>
    </citation>
    <scope>NUCLEOTIDE SEQUENCE [LARGE SCALE GENOMIC DNA]</scope>
    <source>
        <strain evidence="2">1-1N</strain>
    </source>
</reference>
<protein>
    <submittedName>
        <fullName evidence="1">Uncharacterized protein</fullName>
    </submittedName>
</protein>
<keyword evidence="2" id="KW-1185">Reference proteome</keyword>
<dbReference type="Proteomes" id="UP000326061">
    <property type="component" value="Chromosome"/>
</dbReference>
<dbReference type="EMBL" id="CP041166">
    <property type="protein sequence ID" value="QFR43762.1"/>
    <property type="molecule type" value="Genomic_DNA"/>
</dbReference>